<organism evidence="1">
    <name type="scientific">Opuntia streptacantha</name>
    <name type="common">Prickly pear cactus</name>
    <name type="synonym">Opuntia cardona</name>
    <dbReference type="NCBI Taxonomy" id="393608"/>
    <lineage>
        <taxon>Eukaryota</taxon>
        <taxon>Viridiplantae</taxon>
        <taxon>Streptophyta</taxon>
        <taxon>Embryophyta</taxon>
        <taxon>Tracheophyta</taxon>
        <taxon>Spermatophyta</taxon>
        <taxon>Magnoliopsida</taxon>
        <taxon>eudicotyledons</taxon>
        <taxon>Gunneridae</taxon>
        <taxon>Pentapetalae</taxon>
        <taxon>Caryophyllales</taxon>
        <taxon>Cactineae</taxon>
        <taxon>Cactaceae</taxon>
        <taxon>Opuntioideae</taxon>
        <taxon>Opuntia</taxon>
    </lineage>
</organism>
<protein>
    <submittedName>
        <fullName evidence="1">Uncharacterized protein</fullName>
    </submittedName>
</protein>
<name>A0A7C8ZJY7_OPUST</name>
<reference evidence="1" key="1">
    <citation type="journal article" date="2013" name="J. Plant Res.">
        <title>Effect of fungi and light on seed germination of three Opuntia species from semiarid lands of central Mexico.</title>
        <authorList>
            <person name="Delgado-Sanchez P."/>
            <person name="Jimenez-Bremont J.F."/>
            <person name="Guerrero-Gonzalez Mde L."/>
            <person name="Flores J."/>
        </authorList>
    </citation>
    <scope>NUCLEOTIDE SEQUENCE</scope>
    <source>
        <tissue evidence="1">Cladode</tissue>
    </source>
</reference>
<dbReference type="EMBL" id="GISG01141541">
    <property type="protein sequence ID" value="MBA4645238.1"/>
    <property type="molecule type" value="Transcribed_RNA"/>
</dbReference>
<proteinExistence type="predicted"/>
<accession>A0A7C8ZJY7</accession>
<evidence type="ECO:0000313" key="1">
    <source>
        <dbReference type="EMBL" id="MBA4645238.1"/>
    </source>
</evidence>
<dbReference type="AlphaFoldDB" id="A0A7C8ZJY7"/>
<reference evidence="1" key="2">
    <citation type="submission" date="2020-07" db="EMBL/GenBank/DDBJ databases">
        <authorList>
            <person name="Vera ALvarez R."/>
            <person name="Arias-Moreno D.M."/>
            <person name="Jimenez-Jacinto V."/>
            <person name="Jimenez-Bremont J.F."/>
            <person name="Swaminathan K."/>
            <person name="Moose S.P."/>
            <person name="Guerrero-Gonzalez M.L."/>
            <person name="Marino-Ramirez L."/>
            <person name="Landsman D."/>
            <person name="Rodriguez-Kessler M."/>
            <person name="Delgado-Sanchez P."/>
        </authorList>
    </citation>
    <scope>NUCLEOTIDE SEQUENCE</scope>
    <source>
        <tissue evidence="1">Cladode</tissue>
    </source>
</reference>
<sequence length="99" mass="11043">MKGTLNIGNGAGNRNTTITYRFACARTIVPTAMEVRHVLLQSHDCCRNIIKLSSSMIGYNNASCTSFHCQYCILSSKHPFQQNRQLGDCLKPLNILPIQ</sequence>